<evidence type="ECO:0000256" key="1">
    <source>
        <dbReference type="SAM" id="Phobius"/>
    </source>
</evidence>
<dbReference type="PANTHER" id="PTHR40547">
    <property type="entry name" value="SLL0298 PROTEIN"/>
    <property type="match status" value="1"/>
</dbReference>
<proteinExistence type="predicted"/>
<feature type="domain" description="DUF2062" evidence="2">
    <location>
        <begin position="53"/>
        <end position="220"/>
    </location>
</feature>
<evidence type="ECO:0000313" key="4">
    <source>
        <dbReference type="Proteomes" id="UP000316030"/>
    </source>
</evidence>
<organism evidence="3 4">
    <name type="scientific">Thalassovita litoralis</name>
    <dbReference type="NCBI Taxonomy" id="1010611"/>
    <lineage>
        <taxon>Bacteria</taxon>
        <taxon>Pseudomonadati</taxon>
        <taxon>Pseudomonadota</taxon>
        <taxon>Alphaproteobacteria</taxon>
        <taxon>Rhodobacterales</taxon>
        <taxon>Roseobacteraceae</taxon>
        <taxon>Thalassovita</taxon>
    </lineage>
</organism>
<protein>
    <recommendedName>
        <fullName evidence="2">DUF2062 domain-containing protein</fullName>
    </recommendedName>
</protein>
<dbReference type="Proteomes" id="UP000316030">
    <property type="component" value="Unassembled WGS sequence"/>
</dbReference>
<dbReference type="InterPro" id="IPR018639">
    <property type="entry name" value="DUF2062"/>
</dbReference>
<dbReference type="AlphaFoldDB" id="A0A521EE94"/>
<keyword evidence="4" id="KW-1185">Reference proteome</keyword>
<feature type="transmembrane region" description="Helical" evidence="1">
    <location>
        <begin position="72"/>
        <end position="94"/>
    </location>
</feature>
<keyword evidence="1" id="KW-0472">Membrane</keyword>
<feature type="transmembrane region" description="Helical" evidence="1">
    <location>
        <begin position="187"/>
        <end position="210"/>
    </location>
</feature>
<gene>
    <name evidence="3" type="ORF">SAMN06265173_11619</name>
</gene>
<dbReference type="PANTHER" id="PTHR40547:SF1">
    <property type="entry name" value="SLL0298 PROTEIN"/>
    <property type="match status" value="1"/>
</dbReference>
<name>A0A521EE94_9RHOB</name>
<sequence length="246" mass="27698">MSPPFSAIAILRGQVCRQGKQEGTFPLVFKRRDRRPVWKIVLEFFWPRGGWGRAAKYVKHRLHRLPDSPEKIARGIFAGVFTTFTPFYGMHFVVAGTIAFILRGNIIAALLGTFFGNPLTYVPIGVISMKTGYFLLGRHGGDDHEVHRSLAGKFLDAGENLKDNLLSVFTGKPVEWHELQVFYDEVFFPYMIGGILPGIVTGLVAYYISVPLIRAYQHRRKGALKAKIASLKKKKHRQADEAPKAD</sequence>
<dbReference type="Pfam" id="PF09835">
    <property type="entry name" value="DUF2062"/>
    <property type="match status" value="1"/>
</dbReference>
<keyword evidence="1" id="KW-0812">Transmembrane</keyword>
<reference evidence="3 4" key="1">
    <citation type="submission" date="2017-05" db="EMBL/GenBank/DDBJ databases">
        <authorList>
            <person name="Varghese N."/>
            <person name="Submissions S."/>
        </authorList>
    </citation>
    <scope>NUCLEOTIDE SEQUENCE [LARGE SCALE GENOMIC DNA]</scope>
    <source>
        <strain evidence="3 4">DSM 29506</strain>
    </source>
</reference>
<keyword evidence="1" id="KW-1133">Transmembrane helix</keyword>
<evidence type="ECO:0000313" key="3">
    <source>
        <dbReference type="EMBL" id="SMO82205.1"/>
    </source>
</evidence>
<accession>A0A521EE94</accession>
<feature type="transmembrane region" description="Helical" evidence="1">
    <location>
        <begin position="106"/>
        <end position="127"/>
    </location>
</feature>
<dbReference type="EMBL" id="FXTO01000016">
    <property type="protein sequence ID" value="SMO82205.1"/>
    <property type="molecule type" value="Genomic_DNA"/>
</dbReference>
<evidence type="ECO:0000259" key="2">
    <source>
        <dbReference type="Pfam" id="PF09835"/>
    </source>
</evidence>